<sequence length="501" mass="56333">MATKIRRVAVIGAGPSGGIAVDALAKEQAFDVIRVFERKDQAGGTWVFTPELEPKIPLLQELIKQPQNGDVQVPIPPQLPAQTPKSTQVNSHQFRFSDTPMHEHLESNIGLSVMSFTQEPFPDIISKRSRAQFGPESPFRHREIVRKWIEALFNRNGYRDFVEFNTTVELAEKVGDEWVLTLRKETKGADEKDFWWQERFDAIVVATGHYNVPFIPDIPGLVELNEKIPGLVLHSKQYRNPEHYRGKKVVIVGASVSSFDIVHDILSVVKVPVYASLRGANPVFGYVPFTHPEIVRKPVITQVSASNRTVFFSDGSKLEDVDHIIFATGYTFSLPFLPSVKVVNRRIPGLYLHIFNQADPTLTFIGGTAGGFTFRVFEWQAVAISRFFAGRASLPSLDVQKRWEQDRLAISGDGVPFYKLAPRFEEYFEALRSFAGDPSPGVPGRILPKWNPGWLGGFSDTLDKRLQSWKDAAAVAEARLAAEAVEKERKEEEEKPIRAKL</sequence>
<dbReference type="RefSeq" id="XP_031007060.1">
    <property type="nucleotide sequence ID" value="XM_031148268.1"/>
</dbReference>
<dbReference type="GO" id="GO:0004499">
    <property type="term" value="F:N,N-dimethylaniline monooxygenase activity"/>
    <property type="evidence" value="ECO:0007669"/>
    <property type="project" value="InterPro"/>
</dbReference>
<keyword evidence="5" id="KW-0503">Monooxygenase</keyword>
<dbReference type="SUPFAM" id="SSF51905">
    <property type="entry name" value="FAD/NAD(P)-binding domain"/>
    <property type="match status" value="2"/>
</dbReference>
<gene>
    <name evidence="5" type="primary">fmo1_0</name>
    <name evidence="5" type="ORF">LHYA1_G003294</name>
</gene>
<evidence type="ECO:0000256" key="3">
    <source>
        <dbReference type="ARBA" id="ARBA00022827"/>
    </source>
</evidence>
<keyword evidence="4" id="KW-0560">Oxidoreductase</keyword>
<proteinExistence type="inferred from homology"/>
<dbReference type="InterPro" id="IPR036188">
    <property type="entry name" value="FAD/NAD-bd_sf"/>
</dbReference>
<dbReference type="GeneID" id="41983492"/>
<dbReference type="Pfam" id="PF00743">
    <property type="entry name" value="FMO-like"/>
    <property type="match status" value="2"/>
</dbReference>
<evidence type="ECO:0000256" key="1">
    <source>
        <dbReference type="ARBA" id="ARBA00009183"/>
    </source>
</evidence>
<keyword evidence="6" id="KW-1185">Reference proteome</keyword>
<dbReference type="Proteomes" id="UP000431533">
    <property type="component" value="Unassembled WGS sequence"/>
</dbReference>
<organism evidence="5 6">
    <name type="scientific">Lachnellula hyalina</name>
    <dbReference type="NCBI Taxonomy" id="1316788"/>
    <lineage>
        <taxon>Eukaryota</taxon>
        <taxon>Fungi</taxon>
        <taxon>Dikarya</taxon>
        <taxon>Ascomycota</taxon>
        <taxon>Pezizomycotina</taxon>
        <taxon>Leotiomycetes</taxon>
        <taxon>Helotiales</taxon>
        <taxon>Lachnaceae</taxon>
        <taxon>Lachnellula</taxon>
    </lineage>
</organism>
<evidence type="ECO:0000256" key="2">
    <source>
        <dbReference type="ARBA" id="ARBA00022630"/>
    </source>
</evidence>
<protein>
    <submittedName>
        <fullName evidence="5">Thiol-specific monooxygenase</fullName>
    </submittedName>
</protein>
<dbReference type="EMBL" id="QGMH01000034">
    <property type="protein sequence ID" value="TVY28272.1"/>
    <property type="molecule type" value="Genomic_DNA"/>
</dbReference>
<dbReference type="PRINTS" id="PR00419">
    <property type="entry name" value="ADXRDTASE"/>
</dbReference>
<keyword evidence="2" id="KW-0285">Flavoprotein</keyword>
<dbReference type="PANTHER" id="PTHR23023">
    <property type="entry name" value="DIMETHYLANILINE MONOOXYGENASE"/>
    <property type="match status" value="1"/>
</dbReference>
<dbReference type="GO" id="GO:0050661">
    <property type="term" value="F:NADP binding"/>
    <property type="evidence" value="ECO:0007669"/>
    <property type="project" value="InterPro"/>
</dbReference>
<evidence type="ECO:0000313" key="6">
    <source>
        <dbReference type="Proteomes" id="UP000431533"/>
    </source>
</evidence>
<dbReference type="InterPro" id="IPR050346">
    <property type="entry name" value="FMO-like"/>
</dbReference>
<evidence type="ECO:0000313" key="5">
    <source>
        <dbReference type="EMBL" id="TVY28272.1"/>
    </source>
</evidence>
<comment type="similarity">
    <text evidence="1">Belongs to the FMO family.</text>
</comment>
<keyword evidence="3" id="KW-0274">FAD</keyword>
<comment type="caution">
    <text evidence="5">The sequence shown here is derived from an EMBL/GenBank/DDBJ whole genome shotgun (WGS) entry which is preliminary data.</text>
</comment>
<dbReference type="InterPro" id="IPR020946">
    <property type="entry name" value="Flavin_mOase-like"/>
</dbReference>
<accession>A0A8H8TZW6</accession>
<dbReference type="AlphaFoldDB" id="A0A8H8TZW6"/>
<dbReference type="OrthoDB" id="66881at2759"/>
<reference evidence="5 6" key="1">
    <citation type="submission" date="2018-05" db="EMBL/GenBank/DDBJ databases">
        <title>Genome sequencing and assembly of the regulated plant pathogen Lachnellula willkommii and related sister species for the development of diagnostic species identification markers.</title>
        <authorList>
            <person name="Giroux E."/>
            <person name="Bilodeau G."/>
        </authorList>
    </citation>
    <scope>NUCLEOTIDE SEQUENCE [LARGE SCALE GENOMIC DNA]</scope>
    <source>
        <strain evidence="5 6">CBS 185.66</strain>
    </source>
</reference>
<dbReference type="Gene3D" id="3.50.50.60">
    <property type="entry name" value="FAD/NAD(P)-binding domain"/>
    <property type="match status" value="2"/>
</dbReference>
<evidence type="ECO:0000256" key="4">
    <source>
        <dbReference type="ARBA" id="ARBA00023002"/>
    </source>
</evidence>
<name>A0A8H8TZW6_9HELO</name>
<dbReference type="GO" id="GO:0050660">
    <property type="term" value="F:flavin adenine dinucleotide binding"/>
    <property type="evidence" value="ECO:0007669"/>
    <property type="project" value="InterPro"/>
</dbReference>